<dbReference type="RefSeq" id="WP_235182674.1">
    <property type="nucleotide sequence ID" value="NZ_BAVS01000008.1"/>
</dbReference>
<dbReference type="Proteomes" id="UP000019102">
    <property type="component" value="Unassembled WGS sequence"/>
</dbReference>
<evidence type="ECO:0000313" key="1">
    <source>
        <dbReference type="EMBL" id="GAE92917.1"/>
    </source>
</evidence>
<evidence type="ECO:0008006" key="3">
    <source>
        <dbReference type="Google" id="ProtNLM"/>
    </source>
</evidence>
<evidence type="ECO:0000313" key="2">
    <source>
        <dbReference type="Proteomes" id="UP000019102"/>
    </source>
</evidence>
<protein>
    <recommendedName>
        <fullName evidence="3">Aldehyde dehydrogenase</fullName>
    </recommendedName>
</protein>
<accession>W4VI95</accession>
<dbReference type="AlphaFoldDB" id="W4VI95"/>
<keyword evidence="2" id="KW-1185">Reference proteome</keyword>
<comment type="caution">
    <text evidence="1">The sequence shown here is derived from an EMBL/GenBank/DDBJ whole genome shotgun (WGS) entry which is preliminary data.</text>
</comment>
<dbReference type="EMBL" id="BAVS01000008">
    <property type="protein sequence ID" value="GAE92917.1"/>
    <property type="molecule type" value="Genomic_DNA"/>
</dbReference>
<proteinExistence type="predicted"/>
<organism evidence="1 2">
    <name type="scientific">Gracilibacillus boraciitolerans JCM 21714</name>
    <dbReference type="NCBI Taxonomy" id="1298598"/>
    <lineage>
        <taxon>Bacteria</taxon>
        <taxon>Bacillati</taxon>
        <taxon>Bacillota</taxon>
        <taxon>Bacilli</taxon>
        <taxon>Bacillales</taxon>
        <taxon>Bacillaceae</taxon>
        <taxon>Gracilibacillus</taxon>
    </lineage>
</organism>
<name>W4VI95_9BACI</name>
<reference evidence="1 2" key="1">
    <citation type="journal article" date="2014" name="Genome Announc.">
        <title>Draft Genome Sequence of the Boron-Tolerant and Moderately Halotolerant Bacterium Gracilibacillus boraciitolerans JCM 21714T.</title>
        <authorList>
            <person name="Ahmed I."/>
            <person name="Oshima K."/>
            <person name="Suda W."/>
            <person name="Kitamura K."/>
            <person name="Iida T."/>
            <person name="Ohmori Y."/>
            <person name="Fujiwara T."/>
            <person name="Hattori M."/>
            <person name="Ohkuma M."/>
        </authorList>
    </citation>
    <scope>NUCLEOTIDE SEQUENCE [LARGE SCALE GENOMIC DNA]</scope>
    <source>
        <strain evidence="1 2">JCM 21714</strain>
    </source>
</reference>
<sequence>MNNNDTFVLKELLERQQKNMSNSTGLSLATRKSLLLRLKSMLLDHEEAFIMALKSDMAKHHLKPFHLRLRFYLMKSIM</sequence>
<dbReference type="STRING" id="1298598.JCM21714_1940"/>
<gene>
    <name evidence="1" type="ORF">JCM21714_1940</name>
</gene>